<dbReference type="Proteomes" id="UP000237105">
    <property type="component" value="Unassembled WGS sequence"/>
</dbReference>
<keyword evidence="2" id="KW-1185">Reference proteome</keyword>
<sequence>MADDNGILYWQLTWGSNLKGILTEEEKERCCLIRLIEPERGKAQLGVVRGETAAQISLATVVYEDDDDADHVAYDDNATWVLVHDVVAETKDAARMYLIGLHPDDGDVFFFFCHVSFYCTRRRLVCTSTRLGETVLKKLVRVYMEYRGPSILYKS</sequence>
<protein>
    <submittedName>
        <fullName evidence="1">Uncharacterized protein</fullName>
    </submittedName>
</protein>
<evidence type="ECO:0000313" key="2">
    <source>
        <dbReference type="Proteomes" id="UP000237105"/>
    </source>
</evidence>
<dbReference type="AlphaFoldDB" id="A0A2P5CH26"/>
<dbReference type="OrthoDB" id="10586138at2759"/>
<evidence type="ECO:0000313" key="1">
    <source>
        <dbReference type="EMBL" id="PON60346.1"/>
    </source>
</evidence>
<organism evidence="1 2">
    <name type="scientific">Parasponia andersonii</name>
    <name type="common">Sponia andersonii</name>
    <dbReference type="NCBI Taxonomy" id="3476"/>
    <lineage>
        <taxon>Eukaryota</taxon>
        <taxon>Viridiplantae</taxon>
        <taxon>Streptophyta</taxon>
        <taxon>Embryophyta</taxon>
        <taxon>Tracheophyta</taxon>
        <taxon>Spermatophyta</taxon>
        <taxon>Magnoliopsida</taxon>
        <taxon>eudicotyledons</taxon>
        <taxon>Gunneridae</taxon>
        <taxon>Pentapetalae</taxon>
        <taxon>rosids</taxon>
        <taxon>fabids</taxon>
        <taxon>Rosales</taxon>
        <taxon>Cannabaceae</taxon>
        <taxon>Parasponia</taxon>
    </lineage>
</organism>
<name>A0A2P5CH26_PARAD</name>
<dbReference type="EMBL" id="JXTB01000131">
    <property type="protein sequence ID" value="PON60346.1"/>
    <property type="molecule type" value="Genomic_DNA"/>
</dbReference>
<gene>
    <name evidence="1" type="ORF">PanWU01x14_153320</name>
</gene>
<accession>A0A2P5CH26</accession>
<comment type="caution">
    <text evidence="1">The sequence shown here is derived from an EMBL/GenBank/DDBJ whole genome shotgun (WGS) entry which is preliminary data.</text>
</comment>
<reference evidence="2" key="1">
    <citation type="submission" date="2016-06" db="EMBL/GenBank/DDBJ databases">
        <title>Parallel loss of symbiosis genes in relatives of nitrogen-fixing non-legume Parasponia.</title>
        <authorList>
            <person name="Van Velzen R."/>
            <person name="Holmer R."/>
            <person name="Bu F."/>
            <person name="Rutten L."/>
            <person name="Van Zeijl A."/>
            <person name="Liu W."/>
            <person name="Santuari L."/>
            <person name="Cao Q."/>
            <person name="Sharma T."/>
            <person name="Shen D."/>
            <person name="Roswanjaya Y."/>
            <person name="Wardhani T."/>
            <person name="Kalhor M.S."/>
            <person name="Jansen J."/>
            <person name="Van den Hoogen J."/>
            <person name="Gungor B."/>
            <person name="Hartog M."/>
            <person name="Hontelez J."/>
            <person name="Verver J."/>
            <person name="Yang W.-C."/>
            <person name="Schijlen E."/>
            <person name="Repin R."/>
            <person name="Schilthuizen M."/>
            <person name="Schranz E."/>
            <person name="Heidstra R."/>
            <person name="Miyata K."/>
            <person name="Fedorova E."/>
            <person name="Kohlen W."/>
            <person name="Bisseling T."/>
            <person name="Smit S."/>
            <person name="Geurts R."/>
        </authorList>
    </citation>
    <scope>NUCLEOTIDE SEQUENCE [LARGE SCALE GENOMIC DNA]</scope>
    <source>
        <strain evidence="2">cv. WU1-14</strain>
    </source>
</reference>
<proteinExistence type="predicted"/>